<dbReference type="STRING" id="1306861.A0A4U6XFE1"/>
<dbReference type="AlphaFoldDB" id="A0A4U6XFE1"/>
<feature type="region of interest" description="Disordered" evidence="1">
    <location>
        <begin position="82"/>
        <end position="185"/>
    </location>
</feature>
<accession>A0A4U6XFE1</accession>
<evidence type="ECO:0000313" key="3">
    <source>
        <dbReference type="Proteomes" id="UP000310108"/>
    </source>
</evidence>
<evidence type="ECO:0000313" key="2">
    <source>
        <dbReference type="EMBL" id="TKW54163.1"/>
    </source>
</evidence>
<dbReference type="EMBL" id="PJEX01000151">
    <property type="protein sequence ID" value="TKW54163.1"/>
    <property type="molecule type" value="Genomic_DNA"/>
</dbReference>
<name>A0A4U6XFE1_9PEZI</name>
<comment type="caution">
    <text evidence="2">The sequence shown here is derived from an EMBL/GenBank/DDBJ whole genome shotgun (WGS) entry which is preliminary data.</text>
</comment>
<sequence length="289" mass="32107">MMAVLKDRNLTTAAKLSDASDKRFAYPSEKRRTKATTAVMIQSEANLDAFWAVIDRLLGGTNEGVLRDTATARFLSNKGDLQRTPEWVDDPTPAIAEGQGRRGDGHGGAPGRSEEAFESPFVTLPFQDDGRPPVIPKRTSNLPSAKTKTRGQPSSQEPPPPPPPETAAASPAAESAQRSTPTRPLVRVDARSLKVFRTLFFDPAVSSHPGEIAWKDFLHALTSTSMFAAEKLYGSVWQFQRVDGHDQSRLQFHEPHPRSKIPYAAARRHGRRLNRHYGWTRDMFLLRES</sequence>
<dbReference type="PANTHER" id="PTHR40788">
    <property type="entry name" value="CLR5 DOMAIN-CONTAINING PROTEIN-RELATED"/>
    <property type="match status" value="1"/>
</dbReference>
<dbReference type="PANTHER" id="PTHR40788:SF2">
    <property type="entry name" value="CLR5 DOMAIN-CONTAINING PROTEIN"/>
    <property type="match status" value="1"/>
</dbReference>
<evidence type="ECO:0000256" key="1">
    <source>
        <dbReference type="SAM" id="MobiDB-lite"/>
    </source>
</evidence>
<organism evidence="2 3">
    <name type="scientific">Colletotrichum tanaceti</name>
    <dbReference type="NCBI Taxonomy" id="1306861"/>
    <lineage>
        <taxon>Eukaryota</taxon>
        <taxon>Fungi</taxon>
        <taxon>Dikarya</taxon>
        <taxon>Ascomycota</taxon>
        <taxon>Pezizomycotina</taxon>
        <taxon>Sordariomycetes</taxon>
        <taxon>Hypocreomycetidae</taxon>
        <taxon>Glomerellales</taxon>
        <taxon>Glomerellaceae</taxon>
        <taxon>Colletotrichum</taxon>
        <taxon>Colletotrichum destructivum species complex</taxon>
    </lineage>
</organism>
<reference evidence="2 3" key="1">
    <citation type="journal article" date="2019" name="PLoS ONE">
        <title>Comparative genome analysis indicates high evolutionary potential of pathogenicity genes in Colletotrichum tanaceti.</title>
        <authorList>
            <person name="Lelwala R.V."/>
            <person name="Korhonen P.K."/>
            <person name="Young N.D."/>
            <person name="Scott J.B."/>
            <person name="Ades P.A."/>
            <person name="Gasser R.B."/>
            <person name="Taylor P.W.J."/>
        </authorList>
    </citation>
    <scope>NUCLEOTIDE SEQUENCE [LARGE SCALE GENOMIC DNA]</scope>
    <source>
        <strain evidence="2">BRIP57314</strain>
    </source>
</reference>
<keyword evidence="3" id="KW-1185">Reference proteome</keyword>
<gene>
    <name evidence="2" type="ORF">CTA1_6679</name>
</gene>
<proteinExistence type="predicted"/>
<protein>
    <submittedName>
        <fullName evidence="2">Uncharacterized protein</fullName>
    </submittedName>
</protein>
<feature type="compositionally biased region" description="Pro residues" evidence="1">
    <location>
        <begin position="156"/>
        <end position="165"/>
    </location>
</feature>
<feature type="compositionally biased region" description="Low complexity" evidence="1">
    <location>
        <begin position="166"/>
        <end position="177"/>
    </location>
</feature>
<dbReference type="Proteomes" id="UP000310108">
    <property type="component" value="Unassembled WGS sequence"/>
</dbReference>
<dbReference type="OrthoDB" id="2922289at2759"/>